<dbReference type="Gene3D" id="1.20.120.450">
    <property type="entry name" value="dinb family like domain"/>
    <property type="match status" value="1"/>
</dbReference>
<dbReference type="InterPro" id="IPR024775">
    <property type="entry name" value="DinB-like"/>
</dbReference>
<dbReference type="STRING" id="929713.NIASO_04360"/>
<feature type="domain" description="DinB-like" evidence="1">
    <location>
        <begin position="36"/>
        <end position="190"/>
    </location>
</feature>
<evidence type="ECO:0000313" key="3">
    <source>
        <dbReference type="Proteomes" id="UP000003586"/>
    </source>
</evidence>
<dbReference type="SUPFAM" id="SSF109854">
    <property type="entry name" value="DinB/YfiT-like putative metalloenzymes"/>
    <property type="match status" value="1"/>
</dbReference>
<dbReference type="Proteomes" id="UP000003586">
    <property type="component" value="Chromosome"/>
</dbReference>
<evidence type="ECO:0000259" key="1">
    <source>
        <dbReference type="Pfam" id="PF12867"/>
    </source>
</evidence>
<sequence length="202" mass="22974">MKKILLGLVVLIASGFLAPKTKELTPEDRKFAVDYFIKTRERLLKDVERLSPAQLNYKPDSTRWSVAQCVEHITLAEGELWQWCMMGLKNDTSSLKKPEKQITNEQLVAGVTDRTKKAQAPEALRPKNTFSNTQAALKVFLSKRDSTIAYLKTTQDPLRERFMQTPIGLLDVYQGLLLLAAHSERHTLQLEEVMKSSGFPKK</sequence>
<evidence type="ECO:0000313" key="2">
    <source>
        <dbReference type="EMBL" id="AHF14629.1"/>
    </source>
</evidence>
<reference evidence="2 3" key="1">
    <citation type="submission" date="2013-12" db="EMBL/GenBank/DDBJ databases">
        <authorList>
            <consortium name="DOE Joint Genome Institute"/>
            <person name="Eisen J."/>
            <person name="Huntemann M."/>
            <person name="Han J."/>
            <person name="Chen A."/>
            <person name="Kyrpides N."/>
            <person name="Mavromatis K."/>
            <person name="Markowitz V."/>
            <person name="Palaniappan K."/>
            <person name="Ivanova N."/>
            <person name="Schaumberg A."/>
            <person name="Pati A."/>
            <person name="Liolios K."/>
            <person name="Nordberg H.P."/>
            <person name="Cantor M.N."/>
            <person name="Hua S.X."/>
            <person name="Woyke T."/>
        </authorList>
    </citation>
    <scope>NUCLEOTIDE SEQUENCE [LARGE SCALE GENOMIC DNA]</scope>
    <source>
        <strain evidence="3">DSM 19437</strain>
    </source>
</reference>
<accession>W0EZK1</accession>
<dbReference type="EMBL" id="CP007035">
    <property type="protein sequence ID" value="AHF14629.1"/>
    <property type="molecule type" value="Genomic_DNA"/>
</dbReference>
<protein>
    <submittedName>
        <fullName evidence="2">PadR family transcriptional regulator</fullName>
    </submittedName>
</protein>
<dbReference type="HOGENOM" id="CLU_109379_0_0_10"/>
<dbReference type="KEGG" id="nso:NIASO_04360"/>
<dbReference type="Pfam" id="PF12867">
    <property type="entry name" value="DinB_2"/>
    <property type="match status" value="1"/>
</dbReference>
<dbReference type="AlphaFoldDB" id="W0EZK1"/>
<dbReference type="OrthoDB" id="9807923at2"/>
<organism evidence="2 3">
    <name type="scientific">Niabella soli DSM 19437</name>
    <dbReference type="NCBI Taxonomy" id="929713"/>
    <lineage>
        <taxon>Bacteria</taxon>
        <taxon>Pseudomonadati</taxon>
        <taxon>Bacteroidota</taxon>
        <taxon>Chitinophagia</taxon>
        <taxon>Chitinophagales</taxon>
        <taxon>Chitinophagaceae</taxon>
        <taxon>Niabella</taxon>
    </lineage>
</organism>
<proteinExistence type="predicted"/>
<dbReference type="InterPro" id="IPR034660">
    <property type="entry name" value="DinB/YfiT-like"/>
</dbReference>
<dbReference type="RefSeq" id="WP_008583289.1">
    <property type="nucleotide sequence ID" value="NZ_CP007035.1"/>
</dbReference>
<dbReference type="eggNOG" id="COG2318">
    <property type="taxonomic scope" value="Bacteria"/>
</dbReference>
<keyword evidence="3" id="KW-1185">Reference proteome</keyword>
<gene>
    <name evidence="2" type="ORF">NIASO_04360</name>
</gene>
<name>W0EZK1_9BACT</name>